<dbReference type="OrthoDB" id="8261795at2"/>
<evidence type="ECO:0000313" key="1">
    <source>
        <dbReference type="EMBL" id="SNR71869.1"/>
    </source>
</evidence>
<protein>
    <submittedName>
        <fullName evidence="1">Uncharacterized protein</fullName>
    </submittedName>
</protein>
<organism evidence="1 2">
    <name type="scientific">Puniceibacterium sediminis</name>
    <dbReference type="NCBI Taxonomy" id="1608407"/>
    <lineage>
        <taxon>Bacteria</taxon>
        <taxon>Pseudomonadati</taxon>
        <taxon>Pseudomonadota</taxon>
        <taxon>Alphaproteobacteria</taxon>
        <taxon>Rhodobacterales</taxon>
        <taxon>Paracoccaceae</taxon>
        <taxon>Puniceibacterium</taxon>
    </lineage>
</organism>
<name>A0A238YN61_9RHOB</name>
<sequence>MTDHNIGVDISKSHLGVFQLKDSMTKRFDNSVAGFRALARWLCNAQVARVVICPLGEGEPLQERRFAEAHGTRAKTNAVGSLMLALMGPAFNLEPQAPFTPQ</sequence>
<proteinExistence type="predicted"/>
<dbReference type="AlphaFoldDB" id="A0A238YN61"/>
<dbReference type="Proteomes" id="UP000198417">
    <property type="component" value="Unassembled WGS sequence"/>
</dbReference>
<dbReference type="RefSeq" id="WP_089272642.1">
    <property type="nucleotide sequence ID" value="NZ_FZNN01000018.1"/>
</dbReference>
<accession>A0A238YN61</accession>
<dbReference type="EMBL" id="FZNN01000018">
    <property type="protein sequence ID" value="SNR71869.1"/>
    <property type="molecule type" value="Genomic_DNA"/>
</dbReference>
<gene>
    <name evidence="1" type="ORF">SAMN06265370_11814</name>
</gene>
<keyword evidence="2" id="KW-1185">Reference proteome</keyword>
<reference evidence="1 2" key="1">
    <citation type="submission" date="2017-06" db="EMBL/GenBank/DDBJ databases">
        <authorList>
            <person name="Kim H.J."/>
            <person name="Triplett B.A."/>
        </authorList>
    </citation>
    <scope>NUCLEOTIDE SEQUENCE [LARGE SCALE GENOMIC DNA]</scope>
    <source>
        <strain evidence="1 2">DSM 29052</strain>
    </source>
</reference>
<evidence type="ECO:0000313" key="2">
    <source>
        <dbReference type="Proteomes" id="UP000198417"/>
    </source>
</evidence>